<keyword evidence="6" id="KW-0614">Plasmid</keyword>
<feature type="domain" description="RNA polymerase sigma-70 region 4" evidence="5">
    <location>
        <begin position="172"/>
        <end position="221"/>
    </location>
</feature>
<sequence length="226" mass="25722">MEHRVSDLSKAELCNQFADKLPKLVKQVCGGFRETLDDRMQSAWTELIYYAQNNQDLTLEEFIPRAMARVRGALIDEMRADDPLTRRRVVAKRIDAAASVVSGRTGARATARELAQELGLSVNQVHDLILRVHTEATIYTTHELEESEIACFTDSVLDSLIVEQTVQRLLEAIESLSERDREVIVLRYYHNLSNREIAKRLNIGDSRATALHHRGVEKLRKFLVPA</sequence>
<evidence type="ECO:0000313" key="8">
    <source>
        <dbReference type="Proteomes" id="UP001220209"/>
    </source>
</evidence>
<evidence type="ECO:0000259" key="5">
    <source>
        <dbReference type="Pfam" id="PF04545"/>
    </source>
</evidence>
<dbReference type="InterPro" id="IPR013324">
    <property type="entry name" value="RNA_pol_sigma_r3/r4-like"/>
</dbReference>
<dbReference type="Proteomes" id="UP001220209">
    <property type="component" value="Plasmid unnamed1"/>
</dbReference>
<dbReference type="AlphaFoldDB" id="A0A250LLB4"/>
<evidence type="ECO:0000256" key="2">
    <source>
        <dbReference type="ARBA" id="ARBA00023082"/>
    </source>
</evidence>
<dbReference type="RefSeq" id="WP_046543974.1">
    <property type="nucleotide sequence ID" value="NZ_AP018360.1"/>
</dbReference>
<organism evidence="6">
    <name type="scientific">Burkholderia contaminans</name>
    <dbReference type="NCBI Taxonomy" id="488447"/>
    <lineage>
        <taxon>Bacteria</taxon>
        <taxon>Pseudomonadati</taxon>
        <taxon>Pseudomonadota</taxon>
        <taxon>Betaproteobacteria</taxon>
        <taxon>Burkholderiales</taxon>
        <taxon>Burkholderiaceae</taxon>
        <taxon>Burkholderia</taxon>
        <taxon>Burkholderia cepacia complex</taxon>
    </lineage>
</organism>
<dbReference type="PANTHER" id="PTHR30385">
    <property type="entry name" value="SIGMA FACTOR F FLAGELLAR"/>
    <property type="match status" value="1"/>
</dbReference>
<dbReference type="InterPro" id="IPR007630">
    <property type="entry name" value="RNA_pol_sigma70_r4"/>
</dbReference>
<dbReference type="Gene3D" id="1.20.140.160">
    <property type="match status" value="1"/>
</dbReference>
<dbReference type="GO" id="GO:0016987">
    <property type="term" value="F:sigma factor activity"/>
    <property type="evidence" value="ECO:0007669"/>
    <property type="project" value="UniProtKB-KW"/>
</dbReference>
<protein>
    <submittedName>
        <fullName evidence="7">Sigma-70 family RNA polymerase sigma factor</fullName>
    </submittedName>
</protein>
<gene>
    <name evidence="6" type="ORF">BCCH1_78180</name>
    <name evidence="7" type="ORF">LXE91_39205</name>
</gene>
<reference evidence="6" key="2">
    <citation type="journal article" date="2017" name="Genome Announc.">
        <title>High-Quality Draft Genome Sequence of Burkholderia contaminans CH-1, a Gram-Negative Bacterium That Metabolizes 2-Azahypoxanthine, a Plant Growth-Regulating Compound.</title>
        <authorList>
            <person name="Choi J.-H."/>
            <person name="Sugiura H."/>
            <person name="Moriuchi R."/>
            <person name="Kawagishi H."/>
            <person name="Dohra H."/>
        </authorList>
    </citation>
    <scope>NUCLEOTIDE SEQUENCE</scope>
    <source>
        <strain evidence="6">CH-1</strain>
        <plasmid evidence="6">pBC453</plasmid>
    </source>
</reference>
<dbReference type="InterPro" id="IPR014284">
    <property type="entry name" value="RNA_pol_sigma-70_dom"/>
</dbReference>
<proteinExistence type="predicted"/>
<evidence type="ECO:0000256" key="3">
    <source>
        <dbReference type="ARBA" id="ARBA00023125"/>
    </source>
</evidence>
<reference evidence="7 8" key="3">
    <citation type="submission" date="2021-12" db="EMBL/GenBank/DDBJ databases">
        <title>Genomic and phenotypic characterization of three Burkholderia contaminans isolates recovered from different sources.</title>
        <authorList>
            <person name="Lopez De Volder A."/>
            <person name="Fan Y."/>
            <person name="Nunvar J."/>
            <person name="Herrera T."/>
            <person name="Timp W."/>
            <person name="Degrossi J."/>
        </authorList>
    </citation>
    <scope>NUCLEOTIDE SEQUENCE [LARGE SCALE GENOMIC DNA]</scope>
    <source>
        <strain evidence="7 8">LMG 23361</strain>
        <plasmid evidence="7 8">unnamed1</plasmid>
    </source>
</reference>
<keyword evidence="3" id="KW-0238">DNA-binding</keyword>
<evidence type="ECO:0000313" key="7">
    <source>
        <dbReference type="EMBL" id="WFN23571.1"/>
    </source>
</evidence>
<keyword evidence="1" id="KW-0805">Transcription regulation</keyword>
<dbReference type="OrthoDB" id="9799825at2"/>
<dbReference type="GO" id="GO:0006352">
    <property type="term" value="P:DNA-templated transcription initiation"/>
    <property type="evidence" value="ECO:0007669"/>
    <property type="project" value="InterPro"/>
</dbReference>
<reference evidence="6" key="1">
    <citation type="journal article" date="2016" name="Biosci. Biotechnol. Biochem.">
        <title>Bioconversion of AHX to AOH by resting cells of Burkholderia contaminans CH-1.</title>
        <authorList>
            <person name="Choi J.H."/>
            <person name="Kikuchi A."/>
            <person name="Pumkaeo P."/>
            <person name="Hirai H."/>
            <person name="Tokuyama S."/>
            <person name="Kawagishi H."/>
        </authorList>
    </citation>
    <scope>NUCLEOTIDE SEQUENCE</scope>
    <source>
        <strain evidence="6">CH-1</strain>
        <plasmid evidence="6">pBC453</plasmid>
    </source>
</reference>
<geneLocation type="plasmid" evidence="7 8">
    <name>unnamed1</name>
</geneLocation>
<dbReference type="GO" id="GO:0003677">
    <property type="term" value="F:DNA binding"/>
    <property type="evidence" value="ECO:0007669"/>
    <property type="project" value="UniProtKB-KW"/>
</dbReference>
<evidence type="ECO:0000256" key="4">
    <source>
        <dbReference type="ARBA" id="ARBA00023163"/>
    </source>
</evidence>
<keyword evidence="2" id="KW-0731">Sigma factor</keyword>
<dbReference type="EMBL" id="CP090643">
    <property type="protein sequence ID" value="WFN23571.1"/>
    <property type="molecule type" value="Genomic_DNA"/>
</dbReference>
<name>A0A250LLB4_9BURK</name>
<accession>A0A250LLB4</accession>
<geneLocation type="plasmid" evidence="6">
    <name>pBC453</name>
</geneLocation>
<dbReference type="Pfam" id="PF04545">
    <property type="entry name" value="Sigma70_r4"/>
    <property type="match status" value="1"/>
</dbReference>
<dbReference type="EMBL" id="AP018360">
    <property type="protein sequence ID" value="BBA45307.1"/>
    <property type="molecule type" value="Genomic_DNA"/>
</dbReference>
<dbReference type="CDD" id="cd06171">
    <property type="entry name" value="Sigma70_r4"/>
    <property type="match status" value="1"/>
</dbReference>
<keyword evidence="4" id="KW-0804">Transcription</keyword>
<evidence type="ECO:0000313" key="6">
    <source>
        <dbReference type="EMBL" id="BBA45307.1"/>
    </source>
</evidence>
<dbReference type="NCBIfam" id="TIGR02937">
    <property type="entry name" value="sigma70-ECF"/>
    <property type="match status" value="1"/>
</dbReference>
<dbReference type="SUPFAM" id="SSF88659">
    <property type="entry name" value="Sigma3 and sigma4 domains of RNA polymerase sigma factors"/>
    <property type="match status" value="1"/>
</dbReference>
<evidence type="ECO:0000256" key="1">
    <source>
        <dbReference type="ARBA" id="ARBA00023015"/>
    </source>
</evidence>